<sequence length="176" mass="19811">MTDDSIVSERLYFAYTLAPPPLDRFDVKRTVSAELFGKPATLTIIGSSHYIASRQLGFHELCSCRPLHAESMASVSLLEPVDQSFTFENDLLSASTTLETRPLSDHPTTDHADIAYRFASEAWTMITLTRTGYETYHTYPEYDCTLYTRTHLTAVTDIESSDIDPPLTTDCRIQTD</sequence>
<dbReference type="Pfam" id="PF10936">
    <property type="entry name" value="DUF2617"/>
    <property type="match status" value="1"/>
</dbReference>
<organism evidence="1 2">
    <name type="scientific">Halocatena salina</name>
    <dbReference type="NCBI Taxonomy" id="2934340"/>
    <lineage>
        <taxon>Archaea</taxon>
        <taxon>Methanobacteriati</taxon>
        <taxon>Methanobacteriota</taxon>
        <taxon>Stenosarchaea group</taxon>
        <taxon>Halobacteria</taxon>
        <taxon>Halobacteriales</taxon>
        <taxon>Natronomonadaceae</taxon>
        <taxon>Halocatena</taxon>
    </lineage>
</organism>
<dbReference type="AlphaFoldDB" id="A0A8U0A513"/>
<evidence type="ECO:0000313" key="1">
    <source>
        <dbReference type="EMBL" id="UPM43043.1"/>
    </source>
</evidence>
<reference evidence="1" key="1">
    <citation type="submission" date="2022-04" db="EMBL/GenBank/DDBJ databases">
        <title>Halocatena sp. nov., isolated from a salt lake.</title>
        <authorList>
            <person name="Cui H.-L."/>
        </authorList>
    </citation>
    <scope>NUCLEOTIDE SEQUENCE</scope>
    <source>
        <strain evidence="1">AD-1</strain>
    </source>
</reference>
<dbReference type="Proteomes" id="UP000831768">
    <property type="component" value="Chromosome"/>
</dbReference>
<dbReference type="EMBL" id="CP096019">
    <property type="protein sequence ID" value="UPM43043.1"/>
    <property type="molecule type" value="Genomic_DNA"/>
</dbReference>
<protein>
    <submittedName>
        <fullName evidence="1">DUF2617 family protein</fullName>
    </submittedName>
</protein>
<keyword evidence="2" id="KW-1185">Reference proteome</keyword>
<dbReference type="KEGG" id="haad:MW046_01000"/>
<evidence type="ECO:0000313" key="2">
    <source>
        <dbReference type="Proteomes" id="UP000831768"/>
    </source>
</evidence>
<dbReference type="GeneID" id="71926581"/>
<dbReference type="InterPro" id="IPR024486">
    <property type="entry name" value="DUF2617"/>
</dbReference>
<name>A0A8U0A513_9EURY</name>
<accession>A0A8U0A513</accession>
<gene>
    <name evidence="1" type="ORF">MW046_01000</name>
</gene>
<dbReference type="RefSeq" id="WP_247993713.1">
    <property type="nucleotide sequence ID" value="NZ_CP096019.1"/>
</dbReference>
<proteinExistence type="predicted"/>